<dbReference type="SUPFAM" id="SSF160574">
    <property type="entry name" value="BT0923-like"/>
    <property type="match status" value="3"/>
</dbReference>
<dbReference type="Gene3D" id="3.10.450.360">
    <property type="match status" value="1"/>
</dbReference>
<gene>
    <name evidence="2" type="ordered locus">Emtol_1199</name>
</gene>
<proteinExistence type="predicted"/>
<keyword evidence="3" id="KW-1185">Reference proteome</keyword>
<dbReference type="InterPro" id="IPR021533">
    <property type="entry name" value="PepSY-like"/>
</dbReference>
<evidence type="ECO:0000259" key="1">
    <source>
        <dbReference type="Pfam" id="PF11396"/>
    </source>
</evidence>
<dbReference type="RefSeq" id="WP_015028048.1">
    <property type="nucleotide sequence ID" value="NC_018748.1"/>
</dbReference>
<protein>
    <recommendedName>
        <fullName evidence="1">Putative beta-lactamase-inhibitor-like PepSY-like domain-containing protein</fullName>
    </recommendedName>
</protein>
<evidence type="ECO:0000313" key="3">
    <source>
        <dbReference type="Proteomes" id="UP000002875"/>
    </source>
</evidence>
<reference evidence="2 3" key="1">
    <citation type="submission" date="2011-07" db="EMBL/GenBank/DDBJ databases">
        <title>The complete genome of chromosome of Emticicia oligotrophica DSM 17448.</title>
        <authorList>
            <consortium name="US DOE Joint Genome Institute (JGI-PGF)"/>
            <person name="Lucas S."/>
            <person name="Han J."/>
            <person name="Lapidus A."/>
            <person name="Bruce D."/>
            <person name="Goodwin L."/>
            <person name="Pitluck S."/>
            <person name="Peters L."/>
            <person name="Kyrpides N."/>
            <person name="Mavromatis K."/>
            <person name="Ivanova N."/>
            <person name="Ovchinnikova G."/>
            <person name="Teshima H."/>
            <person name="Detter J.C."/>
            <person name="Tapia R."/>
            <person name="Han C."/>
            <person name="Land M."/>
            <person name="Hauser L."/>
            <person name="Markowitz V."/>
            <person name="Cheng J.-F."/>
            <person name="Hugenholtz P."/>
            <person name="Woyke T."/>
            <person name="Wu D."/>
            <person name="Tindall B."/>
            <person name="Pomrenke H."/>
            <person name="Brambilla E."/>
            <person name="Klenk H.-P."/>
            <person name="Eisen J.A."/>
        </authorList>
    </citation>
    <scope>NUCLEOTIDE SEQUENCE [LARGE SCALE GENOMIC DNA]</scope>
    <source>
        <strain evidence="2 3">DSM 17448</strain>
    </source>
</reference>
<dbReference type="Pfam" id="PF11396">
    <property type="entry name" value="PepSY_like"/>
    <property type="match status" value="4"/>
</dbReference>
<accession>A0ABM5MYV3</accession>
<feature type="domain" description="Putative beta-lactamase-inhibitor-like PepSY-like" evidence="1">
    <location>
        <begin position="328"/>
        <end position="388"/>
    </location>
</feature>
<feature type="domain" description="Putative beta-lactamase-inhibitor-like PepSY-like" evidence="1">
    <location>
        <begin position="173"/>
        <end position="234"/>
    </location>
</feature>
<name>A0ABM5MYV3_EMTOG</name>
<dbReference type="EMBL" id="CP002961">
    <property type="protein sequence ID" value="AFK02348.1"/>
    <property type="molecule type" value="Genomic_DNA"/>
</dbReference>
<feature type="domain" description="Putative beta-lactamase-inhibitor-like PepSY-like" evidence="1">
    <location>
        <begin position="96"/>
        <end position="152"/>
    </location>
</feature>
<dbReference type="Proteomes" id="UP000002875">
    <property type="component" value="Chromosome"/>
</dbReference>
<evidence type="ECO:0000313" key="2">
    <source>
        <dbReference type="EMBL" id="AFK02348.1"/>
    </source>
</evidence>
<feature type="domain" description="Putative beta-lactamase-inhibitor-like PepSY-like" evidence="1">
    <location>
        <begin position="32"/>
        <end position="72"/>
    </location>
</feature>
<sequence length="471" mass="53926">MRKLYIYMFFVGLILWSCDSVTDLQPQQNVDELVPKAAINAIKTNYPEATKVRFTTIEKNRVFQSDFDLKLERMSAIVNNVGVISEMYKQSGQVGLPDIVKNYIATNFVGAVYLDVCQQINKSGQVEGYKVRIKLSSADELTLIFDATGTLILSVTDDRDAKPAGQKPPKMYFIEKNELPQVILDYLSTKYGSDYKCIKAAVVMLDDVKSYSVVISKDYTTYDFLFDDKGNVLKSSSFGINGPPIGRIEDKPLSFNEIPSKIKAYLDKEFKGWKFDRGLIFLNNGEIQTYNILIIYGDKRYSLQFDNEQKFVKKEQLVGGFNDDFEVKNIQPKDLPAPIITFLTNKYPNFKYINTALINEKNKKAYWVIILSNNITYDYTFDDKGNVLNMKEIILKLPEPLLSQMPLEAKDIPSKAKEYLDANFKGWNFQKGFIAYVENKLFGYMIAIKVGNDYYYINFDANANFISARRG</sequence>
<organism evidence="2 3">
    <name type="scientific">Emticicia oligotrophica (strain DSM 17448 / CIP 109782 / MTCC 6937 / GPTSA100-15)</name>
    <dbReference type="NCBI Taxonomy" id="929562"/>
    <lineage>
        <taxon>Bacteria</taxon>
        <taxon>Pseudomonadati</taxon>
        <taxon>Bacteroidota</taxon>
        <taxon>Cytophagia</taxon>
        <taxon>Cytophagales</taxon>
        <taxon>Leadbetterellaceae</taxon>
        <taxon>Emticicia</taxon>
    </lineage>
</organism>
<dbReference type="Gene3D" id="3.40.1420.30">
    <property type="match status" value="1"/>
</dbReference>